<evidence type="ECO:0000256" key="1">
    <source>
        <dbReference type="ARBA" id="ARBA00004651"/>
    </source>
</evidence>
<reference evidence="9 10" key="1">
    <citation type="journal article" date="2020" name="Front. Microbiol.">
        <title>Design of Bacterial Strain-Specific qPCR Assays Using NGS Data and Publicly Available Resources and Its Application to Track Biocontrol Strains.</title>
        <authorList>
            <person name="Hernandez I."/>
            <person name="Sant C."/>
            <person name="Martinez R."/>
            <person name="Fernandez C."/>
        </authorList>
    </citation>
    <scope>NUCLEOTIDE SEQUENCE [LARGE SCALE GENOMIC DNA]</scope>
    <source>
        <strain evidence="9 10">B24</strain>
    </source>
</reference>
<dbReference type="GO" id="GO:0055085">
    <property type="term" value="P:transmembrane transport"/>
    <property type="evidence" value="ECO:0007669"/>
    <property type="project" value="InterPro"/>
</dbReference>
<evidence type="ECO:0000256" key="6">
    <source>
        <dbReference type="ARBA" id="ARBA00023136"/>
    </source>
</evidence>
<dbReference type="PANTHER" id="PTHR43005:SF2">
    <property type="entry name" value="INTEGRAL MEMBRANE SUGAR TRANSPORT PROTEIN"/>
    <property type="match status" value="1"/>
</dbReference>
<keyword evidence="4 7" id="KW-0812">Transmembrane</keyword>
<gene>
    <name evidence="9" type="ORF">FVO59_02980</name>
</gene>
<dbReference type="AlphaFoldDB" id="A0A7D8AI48"/>
<evidence type="ECO:0000256" key="7">
    <source>
        <dbReference type="RuleBase" id="RU363032"/>
    </source>
</evidence>
<dbReference type="Proteomes" id="UP000515708">
    <property type="component" value="Chromosome"/>
</dbReference>
<dbReference type="Gene3D" id="1.10.3720.10">
    <property type="entry name" value="MetI-like"/>
    <property type="match status" value="1"/>
</dbReference>
<feature type="transmembrane region" description="Helical" evidence="7">
    <location>
        <begin position="272"/>
        <end position="297"/>
    </location>
</feature>
<keyword evidence="5 7" id="KW-1133">Transmembrane helix</keyword>
<protein>
    <submittedName>
        <fullName evidence="9">Sugar ABC transporter permease</fullName>
    </submittedName>
</protein>
<keyword evidence="2 7" id="KW-0813">Transport</keyword>
<accession>A0A7D8AI48</accession>
<feature type="transmembrane region" description="Helical" evidence="7">
    <location>
        <begin position="86"/>
        <end position="107"/>
    </location>
</feature>
<sequence length="307" mass="33961">MATKTRSAITKPPLMPRAERWKRRGPLLPALVFTLLLTQIPFVFTLVFSTQRWLLLSGNDSEFRGVENYVAVVQDEVFWKSVGNTIVMTVGTTLACLVIGLLVAIFMNHSFPGRGIARTLAITPFFVMPVAVTLFWKSAMFDPSFGLFGFIARSLGLPPVSWLSEHPMAALIILLTWRFVPFAMLILVAGLQSAPQDQLEAAQMDGAGIWRRFTNVTLPHLRPFIELAALLLAMNLIQTFGEIAMLTAGGPAYGTTNITYYIYLKAFNAFDFGMASALGIVSLILTIALILPMLRLLSGIFRTEGRR</sequence>
<dbReference type="InterPro" id="IPR000515">
    <property type="entry name" value="MetI-like"/>
</dbReference>
<feature type="transmembrane region" description="Helical" evidence="7">
    <location>
        <begin position="119"/>
        <end position="136"/>
    </location>
</feature>
<evidence type="ECO:0000256" key="3">
    <source>
        <dbReference type="ARBA" id="ARBA00022475"/>
    </source>
</evidence>
<evidence type="ECO:0000256" key="4">
    <source>
        <dbReference type="ARBA" id="ARBA00022692"/>
    </source>
</evidence>
<keyword evidence="3" id="KW-1003">Cell membrane</keyword>
<feature type="transmembrane region" description="Helical" evidence="7">
    <location>
        <begin position="227"/>
        <end position="252"/>
    </location>
</feature>
<dbReference type="PANTHER" id="PTHR43005">
    <property type="entry name" value="BLR7065 PROTEIN"/>
    <property type="match status" value="1"/>
</dbReference>
<feature type="transmembrane region" description="Helical" evidence="7">
    <location>
        <begin position="168"/>
        <end position="191"/>
    </location>
</feature>
<dbReference type="PROSITE" id="PS50928">
    <property type="entry name" value="ABC_TM1"/>
    <property type="match status" value="1"/>
</dbReference>
<dbReference type="CDD" id="cd06261">
    <property type="entry name" value="TM_PBP2"/>
    <property type="match status" value="1"/>
</dbReference>
<feature type="domain" description="ABC transmembrane type-1" evidence="8">
    <location>
        <begin position="82"/>
        <end position="293"/>
    </location>
</feature>
<organism evidence="9 10">
    <name type="scientific">Microbacterium esteraromaticum</name>
    <dbReference type="NCBI Taxonomy" id="57043"/>
    <lineage>
        <taxon>Bacteria</taxon>
        <taxon>Bacillati</taxon>
        <taxon>Actinomycetota</taxon>
        <taxon>Actinomycetes</taxon>
        <taxon>Micrococcales</taxon>
        <taxon>Microbacteriaceae</taxon>
        <taxon>Microbacterium</taxon>
    </lineage>
</organism>
<evidence type="ECO:0000259" key="8">
    <source>
        <dbReference type="PROSITE" id="PS50928"/>
    </source>
</evidence>
<evidence type="ECO:0000313" key="9">
    <source>
        <dbReference type="EMBL" id="QMU96286.1"/>
    </source>
</evidence>
<dbReference type="EMBL" id="CP043732">
    <property type="protein sequence ID" value="QMU96286.1"/>
    <property type="molecule type" value="Genomic_DNA"/>
</dbReference>
<comment type="subcellular location">
    <subcellularLocation>
        <location evidence="1 7">Cell membrane</location>
        <topology evidence="1 7">Multi-pass membrane protein</topology>
    </subcellularLocation>
</comment>
<evidence type="ECO:0000313" key="10">
    <source>
        <dbReference type="Proteomes" id="UP000515708"/>
    </source>
</evidence>
<proteinExistence type="inferred from homology"/>
<dbReference type="InterPro" id="IPR035906">
    <property type="entry name" value="MetI-like_sf"/>
</dbReference>
<name>A0A7D8AI48_9MICO</name>
<dbReference type="GO" id="GO:0005886">
    <property type="term" value="C:plasma membrane"/>
    <property type="evidence" value="ECO:0007669"/>
    <property type="project" value="UniProtKB-SubCell"/>
</dbReference>
<dbReference type="RefSeq" id="WP_182254497.1">
    <property type="nucleotide sequence ID" value="NZ_CP043732.1"/>
</dbReference>
<dbReference type="SUPFAM" id="SSF161098">
    <property type="entry name" value="MetI-like"/>
    <property type="match status" value="1"/>
</dbReference>
<comment type="similarity">
    <text evidence="7">Belongs to the binding-protein-dependent transport system permease family.</text>
</comment>
<keyword evidence="6 7" id="KW-0472">Membrane</keyword>
<evidence type="ECO:0000256" key="2">
    <source>
        <dbReference type="ARBA" id="ARBA00022448"/>
    </source>
</evidence>
<evidence type="ECO:0000256" key="5">
    <source>
        <dbReference type="ARBA" id="ARBA00022989"/>
    </source>
</evidence>
<dbReference type="Pfam" id="PF00528">
    <property type="entry name" value="BPD_transp_1"/>
    <property type="match status" value="1"/>
</dbReference>